<dbReference type="Pfam" id="PF01494">
    <property type="entry name" value="FAD_binding_3"/>
    <property type="match status" value="2"/>
</dbReference>
<keyword evidence="5" id="KW-0503">Monooxygenase</keyword>
<keyword evidence="9" id="KW-1185">Reference proteome</keyword>
<protein>
    <submittedName>
        <fullName evidence="8">3-hydroxybenzoate 6-hydroxylase</fullName>
    </submittedName>
</protein>
<feature type="region of interest" description="Disordered" evidence="6">
    <location>
        <begin position="322"/>
        <end position="343"/>
    </location>
</feature>
<evidence type="ECO:0000256" key="5">
    <source>
        <dbReference type="ARBA" id="ARBA00023033"/>
    </source>
</evidence>
<dbReference type="VEuPathDB" id="FungiDB:AB675_7413"/>
<gene>
    <name evidence="8" type="ORF">AB675_7413</name>
</gene>
<dbReference type="OrthoDB" id="420606at2759"/>
<dbReference type="EMBL" id="LFJN01000057">
    <property type="protein sequence ID" value="KPI34546.1"/>
    <property type="molecule type" value="Genomic_DNA"/>
</dbReference>
<dbReference type="PANTHER" id="PTHR13789:SF147">
    <property type="entry name" value="PUTATIVE (AFU_ORTHOLOGUE AFUA_2G01950)-RELATED"/>
    <property type="match status" value="1"/>
</dbReference>
<dbReference type="GO" id="GO:0071949">
    <property type="term" value="F:FAD binding"/>
    <property type="evidence" value="ECO:0007669"/>
    <property type="project" value="InterPro"/>
</dbReference>
<dbReference type="Proteomes" id="UP000038010">
    <property type="component" value="Unassembled WGS sequence"/>
</dbReference>
<evidence type="ECO:0000256" key="2">
    <source>
        <dbReference type="ARBA" id="ARBA00022630"/>
    </source>
</evidence>
<dbReference type="PRINTS" id="PR00420">
    <property type="entry name" value="RNGMNOXGNASE"/>
</dbReference>
<evidence type="ECO:0000256" key="6">
    <source>
        <dbReference type="SAM" id="MobiDB-lite"/>
    </source>
</evidence>
<keyword evidence="3" id="KW-0274">FAD</keyword>
<keyword evidence="4" id="KW-0560">Oxidoreductase</keyword>
<dbReference type="SUPFAM" id="SSF51905">
    <property type="entry name" value="FAD/NAD(P)-binding domain"/>
    <property type="match status" value="1"/>
</dbReference>
<name>A0A0N1H2V7_9EURO</name>
<evidence type="ECO:0000256" key="3">
    <source>
        <dbReference type="ARBA" id="ARBA00022827"/>
    </source>
</evidence>
<evidence type="ECO:0000313" key="9">
    <source>
        <dbReference type="Proteomes" id="UP000038010"/>
    </source>
</evidence>
<dbReference type="InterPro" id="IPR002938">
    <property type="entry name" value="FAD-bd"/>
</dbReference>
<evidence type="ECO:0000313" key="8">
    <source>
        <dbReference type="EMBL" id="KPI34546.1"/>
    </source>
</evidence>
<feature type="domain" description="FAD-binding" evidence="7">
    <location>
        <begin position="357"/>
        <end position="436"/>
    </location>
</feature>
<dbReference type="PANTHER" id="PTHR13789">
    <property type="entry name" value="MONOOXYGENASE"/>
    <property type="match status" value="1"/>
</dbReference>
<reference evidence="8 9" key="1">
    <citation type="submission" date="2015-06" db="EMBL/GenBank/DDBJ databases">
        <title>Draft genome of the ant-associated black yeast Phialophora attae CBS 131958.</title>
        <authorList>
            <person name="Moreno L.F."/>
            <person name="Stielow B.J."/>
            <person name="de Hoog S."/>
            <person name="Vicente V.A."/>
            <person name="Weiss V.A."/>
            <person name="de Vries M."/>
            <person name="Cruz L.M."/>
            <person name="Souza E.M."/>
        </authorList>
    </citation>
    <scope>NUCLEOTIDE SEQUENCE [LARGE SCALE GENOMIC DNA]</scope>
    <source>
        <strain evidence="8 9">CBS 131958</strain>
    </source>
</reference>
<proteinExistence type="inferred from homology"/>
<evidence type="ECO:0000259" key="7">
    <source>
        <dbReference type="Pfam" id="PF01494"/>
    </source>
</evidence>
<accession>A0A0N1H2V7</accession>
<comment type="caution">
    <text evidence="8">The sequence shown here is derived from an EMBL/GenBank/DDBJ whole genome shotgun (WGS) entry which is preliminary data.</text>
</comment>
<dbReference type="GO" id="GO:0004497">
    <property type="term" value="F:monooxygenase activity"/>
    <property type="evidence" value="ECO:0007669"/>
    <property type="project" value="UniProtKB-KW"/>
</dbReference>
<dbReference type="STRING" id="1664694.A0A0N1H2V7"/>
<dbReference type="GeneID" id="28739660"/>
<feature type="domain" description="FAD-binding" evidence="7">
    <location>
        <begin position="51"/>
        <end position="216"/>
    </location>
</feature>
<evidence type="ECO:0000256" key="4">
    <source>
        <dbReference type="ARBA" id="ARBA00023002"/>
    </source>
</evidence>
<sequence length="552" mass="61295">MAADLKHTNATIASQRAVRFGNNAKTRPRKARKAVIEPNSYSKANDLINGVVVGSGIGGLACGIALTAKGHNVTILEATKQMQAIGGIIVCFANTGRVLDQWGVYGSLLKICRDRPFRGSFKDRHGNQVARGPNAAMDETYGYKMWTLHRADYHRVLYEAALERGVKVRVGCPVVSVDETVPSVTIKGGEVVKADLIVGVDGTKSVVRDAINTPEQRGVVDTGRDVTRFNLPFKFLEEDEDLAFLNEHYSLWGGPELGIAQVPMLHQGEWWNGFDFHHPRWQHSRPERAVPMSLPELRDWYKDWNPLVQKLFDFCEDTAAKAKPQTNGASNGDNSNIFPGNAAFDRLESSPRPKYPIHVWQMPETLPEKWASGHVALVGDAAHSMLPWAGQGSGMALEDAATLAECLERYDPSNDSGPKIPELLCQYQDLRKPRCKLVQSSAHDRAIDMMLPDGPAQESRNKKMKENWAKLEQNLARFAASKANASFVKPTSEYAGANWDPEVVDKLPSVNQGPEYLLWQDGFDAIGFAKRRLDEIYGPKPVIYRLEDHVEA</sequence>
<feature type="compositionally biased region" description="Polar residues" evidence="6">
    <location>
        <begin position="324"/>
        <end position="338"/>
    </location>
</feature>
<comment type="similarity">
    <text evidence="1">Belongs to the paxM FAD-dependent monooxygenase family.</text>
</comment>
<organism evidence="8 9">
    <name type="scientific">Cyphellophora attinorum</name>
    <dbReference type="NCBI Taxonomy" id="1664694"/>
    <lineage>
        <taxon>Eukaryota</taxon>
        <taxon>Fungi</taxon>
        <taxon>Dikarya</taxon>
        <taxon>Ascomycota</taxon>
        <taxon>Pezizomycotina</taxon>
        <taxon>Eurotiomycetes</taxon>
        <taxon>Chaetothyriomycetidae</taxon>
        <taxon>Chaetothyriales</taxon>
        <taxon>Cyphellophoraceae</taxon>
        <taxon>Cyphellophora</taxon>
    </lineage>
</organism>
<keyword evidence="2" id="KW-0285">Flavoprotein</keyword>
<dbReference type="Gene3D" id="3.50.50.60">
    <property type="entry name" value="FAD/NAD(P)-binding domain"/>
    <property type="match status" value="2"/>
</dbReference>
<dbReference type="InterPro" id="IPR036188">
    <property type="entry name" value="FAD/NAD-bd_sf"/>
</dbReference>
<dbReference type="RefSeq" id="XP_017994509.1">
    <property type="nucleotide sequence ID" value="XM_018147780.1"/>
</dbReference>
<dbReference type="AlphaFoldDB" id="A0A0N1H2V7"/>
<evidence type="ECO:0000256" key="1">
    <source>
        <dbReference type="ARBA" id="ARBA00007992"/>
    </source>
</evidence>
<dbReference type="InterPro" id="IPR050493">
    <property type="entry name" value="FAD-dep_Monooxygenase_BioMet"/>
</dbReference>